<dbReference type="PANTHER" id="PTHR43877">
    <property type="entry name" value="AMINOALKYLPHOSPHONATE N-ACETYLTRANSFERASE-RELATED-RELATED"/>
    <property type="match status" value="1"/>
</dbReference>
<reference evidence="4 5" key="1">
    <citation type="submission" date="2018-07" db="EMBL/GenBank/DDBJ databases">
        <title>Genomic Encyclopedia of Type Strains, Phase IV (KMG-IV): sequencing the most valuable type-strain genomes for metagenomic binning, comparative biology and taxonomic classification.</title>
        <authorList>
            <person name="Goeker M."/>
        </authorList>
    </citation>
    <scope>NUCLEOTIDE SEQUENCE [LARGE SCALE GENOMIC DNA]</scope>
    <source>
        <strain evidence="4 5">DSM 27016</strain>
    </source>
</reference>
<dbReference type="CDD" id="cd04301">
    <property type="entry name" value="NAT_SF"/>
    <property type="match status" value="1"/>
</dbReference>
<evidence type="ECO:0000256" key="2">
    <source>
        <dbReference type="ARBA" id="ARBA00023315"/>
    </source>
</evidence>
<keyword evidence="5" id="KW-1185">Reference proteome</keyword>
<organism evidence="4 5">
    <name type="scientific">Anaerobacterium chartisolvens</name>
    <dbReference type="NCBI Taxonomy" id="1297424"/>
    <lineage>
        <taxon>Bacteria</taxon>
        <taxon>Bacillati</taxon>
        <taxon>Bacillota</taxon>
        <taxon>Clostridia</taxon>
        <taxon>Eubacteriales</taxon>
        <taxon>Oscillospiraceae</taxon>
        <taxon>Anaerobacterium</taxon>
    </lineage>
</organism>
<dbReference type="Proteomes" id="UP000253034">
    <property type="component" value="Unassembled WGS sequence"/>
</dbReference>
<dbReference type="Pfam" id="PF00583">
    <property type="entry name" value="Acetyltransf_1"/>
    <property type="match status" value="1"/>
</dbReference>
<keyword evidence="2" id="KW-0012">Acyltransferase</keyword>
<dbReference type="GO" id="GO:0016747">
    <property type="term" value="F:acyltransferase activity, transferring groups other than amino-acyl groups"/>
    <property type="evidence" value="ECO:0007669"/>
    <property type="project" value="InterPro"/>
</dbReference>
<dbReference type="InterPro" id="IPR000182">
    <property type="entry name" value="GNAT_dom"/>
</dbReference>
<evidence type="ECO:0000256" key="1">
    <source>
        <dbReference type="ARBA" id="ARBA00022679"/>
    </source>
</evidence>
<gene>
    <name evidence="4" type="ORF">DFR58_10647</name>
</gene>
<dbReference type="PANTHER" id="PTHR43877:SF5">
    <property type="entry name" value="BLL8307 PROTEIN"/>
    <property type="match status" value="1"/>
</dbReference>
<dbReference type="Gene3D" id="3.40.630.30">
    <property type="match status" value="1"/>
</dbReference>
<dbReference type="SUPFAM" id="SSF55729">
    <property type="entry name" value="Acyl-CoA N-acyltransferases (Nat)"/>
    <property type="match status" value="1"/>
</dbReference>
<name>A0A369B8M0_9FIRM</name>
<feature type="domain" description="N-acetyltransferase" evidence="3">
    <location>
        <begin position="1"/>
        <end position="186"/>
    </location>
</feature>
<dbReference type="InterPro" id="IPR016181">
    <property type="entry name" value="Acyl_CoA_acyltransferase"/>
</dbReference>
<proteinExistence type="predicted"/>
<dbReference type="GO" id="GO:0005840">
    <property type="term" value="C:ribosome"/>
    <property type="evidence" value="ECO:0007669"/>
    <property type="project" value="UniProtKB-KW"/>
</dbReference>
<dbReference type="InterPro" id="IPR050832">
    <property type="entry name" value="Bact_Acetyltransf"/>
</dbReference>
<sequence>MIRRAKKTDAPQVAELIYIILDEMDIPMLKAHAKPKVLEFIVRAFKGEASRFSYNNIWVKEIESHAVGMAVVYHGADAGRLDRELSGIIRDTFSLSEDIILDKEAEEEEFYIDSLCVMPEFRGRGIGTELLKSVQAEARDRGLTCLSINVELNNTRAQRLYKGMGYLTEKEIEIAGHSYFHMIKML</sequence>
<protein>
    <submittedName>
        <fullName evidence="4">Ribosomal protein S18 acetylase RimI-like enzyme</fullName>
    </submittedName>
</protein>
<keyword evidence="4" id="KW-0689">Ribosomal protein</keyword>
<keyword evidence="4" id="KW-0687">Ribonucleoprotein</keyword>
<dbReference type="RefSeq" id="WP_170138056.1">
    <property type="nucleotide sequence ID" value="NZ_QPJT01000006.1"/>
</dbReference>
<keyword evidence="1" id="KW-0808">Transferase</keyword>
<evidence type="ECO:0000259" key="3">
    <source>
        <dbReference type="PROSITE" id="PS51186"/>
    </source>
</evidence>
<dbReference type="AlphaFoldDB" id="A0A369B8M0"/>
<comment type="caution">
    <text evidence="4">The sequence shown here is derived from an EMBL/GenBank/DDBJ whole genome shotgun (WGS) entry which is preliminary data.</text>
</comment>
<accession>A0A369B8M0</accession>
<dbReference type="PROSITE" id="PS51186">
    <property type="entry name" value="GNAT"/>
    <property type="match status" value="1"/>
</dbReference>
<dbReference type="EMBL" id="QPJT01000006">
    <property type="protein sequence ID" value="RCX17879.1"/>
    <property type="molecule type" value="Genomic_DNA"/>
</dbReference>
<evidence type="ECO:0000313" key="5">
    <source>
        <dbReference type="Proteomes" id="UP000253034"/>
    </source>
</evidence>
<evidence type="ECO:0000313" key="4">
    <source>
        <dbReference type="EMBL" id="RCX17879.1"/>
    </source>
</evidence>